<name>A0A0G2A1S0_9BACT</name>
<reference evidence="4 5" key="1">
    <citation type="journal article" date="2015" name="Nature">
        <title>rRNA introns, odd ribosomes, and small enigmatic genomes across a large radiation of phyla.</title>
        <authorList>
            <person name="Brown C.T."/>
            <person name="Hug L.A."/>
            <person name="Thomas B.C."/>
            <person name="Sharon I."/>
            <person name="Castelle C.J."/>
            <person name="Singh A."/>
            <person name="Wilkins M.J."/>
            <person name="Williams K.H."/>
            <person name="Banfield J.F."/>
        </authorList>
    </citation>
    <scope>NUCLEOTIDE SEQUENCE [LARGE SCALE GENOMIC DNA]</scope>
</reference>
<dbReference type="EMBL" id="LCRM01000062">
    <property type="protein sequence ID" value="KKW34762.1"/>
    <property type="molecule type" value="Genomic_DNA"/>
</dbReference>
<evidence type="ECO:0000256" key="2">
    <source>
        <dbReference type="ARBA" id="ARBA00022884"/>
    </source>
</evidence>
<keyword evidence="1 3" id="KW-0963">Cytoplasm</keyword>
<dbReference type="GO" id="GO:0070929">
    <property type="term" value="P:trans-translation"/>
    <property type="evidence" value="ECO:0007669"/>
    <property type="project" value="UniProtKB-UniRule"/>
</dbReference>
<dbReference type="Pfam" id="PF01668">
    <property type="entry name" value="SmpB"/>
    <property type="match status" value="1"/>
</dbReference>
<comment type="caution">
    <text evidence="4">The sequence shown here is derived from an EMBL/GenBank/DDBJ whole genome shotgun (WGS) entry which is preliminary data.</text>
</comment>
<dbReference type="Proteomes" id="UP000034290">
    <property type="component" value="Unassembled WGS sequence"/>
</dbReference>
<protein>
    <recommendedName>
        <fullName evidence="3">SsrA-binding protein</fullName>
    </recommendedName>
    <alternativeName>
        <fullName evidence="3">Small protein B</fullName>
    </alternativeName>
</protein>
<accession>A0A0G2A1S0</accession>
<dbReference type="GO" id="GO:0003723">
    <property type="term" value="F:RNA binding"/>
    <property type="evidence" value="ECO:0007669"/>
    <property type="project" value="UniProtKB-UniRule"/>
</dbReference>
<dbReference type="NCBIfam" id="TIGR00086">
    <property type="entry name" value="smpB"/>
    <property type="match status" value="1"/>
</dbReference>
<comment type="function">
    <text evidence="3">Required for rescue of stalled ribosomes mediated by trans-translation. Binds to transfer-messenger RNA (tmRNA), required for stable association of tmRNA with ribosomes. tmRNA and SmpB together mimic tRNA shape, replacing the anticodon stem-loop with SmpB. tmRNA is encoded by the ssrA gene; the 2 termini fold to resemble tRNA(Ala) and it encodes a 'tag peptide', a short internal open reading frame. During trans-translation Ala-aminoacylated tmRNA acts like a tRNA, entering the A-site of stalled ribosomes, displacing the stalled mRNA. The ribosome then switches to translate the ORF on the tmRNA; the nascent peptide is terminated with the 'tag peptide' encoded by the tmRNA and targeted for degradation. The ribosome is freed to recommence translation, which seems to be the essential function of trans-translation.</text>
</comment>
<keyword evidence="2 3" id="KW-0694">RNA-binding</keyword>
<evidence type="ECO:0000256" key="1">
    <source>
        <dbReference type="ARBA" id="ARBA00022490"/>
    </source>
</evidence>
<dbReference type="PROSITE" id="PS01317">
    <property type="entry name" value="SSRP"/>
    <property type="match status" value="1"/>
</dbReference>
<dbReference type="InterPro" id="IPR020081">
    <property type="entry name" value="SsrA-bd_prot_CS"/>
</dbReference>
<dbReference type="GO" id="GO:0005829">
    <property type="term" value="C:cytosol"/>
    <property type="evidence" value="ECO:0007669"/>
    <property type="project" value="TreeGrafter"/>
</dbReference>
<dbReference type="GO" id="GO:0070930">
    <property type="term" value="P:trans-translation-dependent protein tagging"/>
    <property type="evidence" value="ECO:0007669"/>
    <property type="project" value="TreeGrafter"/>
</dbReference>
<dbReference type="NCBIfam" id="NF003843">
    <property type="entry name" value="PRK05422.1"/>
    <property type="match status" value="1"/>
</dbReference>
<dbReference type="InterPro" id="IPR000037">
    <property type="entry name" value="SsrA-bd_prot"/>
</dbReference>
<comment type="subcellular location">
    <subcellularLocation>
        <location evidence="3">Cytoplasm</location>
    </subcellularLocation>
    <text evidence="3">The tmRNA-SmpB complex associates with stalled 70S ribosomes.</text>
</comment>
<sequence>MAIFTHNELYLSRMPHLASNKQAKFQYHLLEKMEAGINLTGPEVKSAKRGEISLKGSYITLRPTGAWLIHTYIAPYKPAKLSQTDYDPYRDRRLLLRREEISRLVGLSQSRGLTIVPISFYTKGGFVKVELAVARGKRLVDKRRSIKEREIKVKINRALRAKP</sequence>
<dbReference type="PANTHER" id="PTHR30308:SF2">
    <property type="entry name" value="SSRA-BINDING PROTEIN"/>
    <property type="match status" value="1"/>
</dbReference>
<dbReference type="Gene3D" id="2.40.280.10">
    <property type="match status" value="1"/>
</dbReference>
<evidence type="ECO:0000313" key="4">
    <source>
        <dbReference type="EMBL" id="KKW34762.1"/>
    </source>
</evidence>
<dbReference type="PANTHER" id="PTHR30308">
    <property type="entry name" value="TMRNA-BINDING COMPONENT OF TRANS-TRANSLATION TAGGING COMPLEX"/>
    <property type="match status" value="1"/>
</dbReference>
<evidence type="ECO:0000256" key="3">
    <source>
        <dbReference type="HAMAP-Rule" id="MF_00023"/>
    </source>
</evidence>
<gene>
    <name evidence="3" type="primary">smpB</name>
    <name evidence="4" type="ORF">UY81_C0062G0004</name>
</gene>
<evidence type="ECO:0000313" key="5">
    <source>
        <dbReference type="Proteomes" id="UP000034290"/>
    </source>
</evidence>
<dbReference type="HAMAP" id="MF_00023">
    <property type="entry name" value="SmpB"/>
    <property type="match status" value="1"/>
</dbReference>
<dbReference type="SUPFAM" id="SSF74982">
    <property type="entry name" value="Small protein B (SmpB)"/>
    <property type="match status" value="1"/>
</dbReference>
<dbReference type="InterPro" id="IPR023620">
    <property type="entry name" value="SmpB"/>
</dbReference>
<proteinExistence type="inferred from homology"/>
<dbReference type="AlphaFoldDB" id="A0A0G2A1S0"/>
<comment type="similarity">
    <text evidence="3">Belongs to the SmpB family.</text>
</comment>
<organism evidence="4 5">
    <name type="scientific">Candidatus Giovannonibacteria bacterium GW2011_GWA2_53_7</name>
    <dbReference type="NCBI Taxonomy" id="1618650"/>
    <lineage>
        <taxon>Bacteria</taxon>
        <taxon>Candidatus Giovannoniibacteriota</taxon>
    </lineage>
</organism>